<name>A0A9P1EB76_CUSEU</name>
<feature type="compositionally biased region" description="Low complexity" evidence="1">
    <location>
        <begin position="96"/>
        <end position="115"/>
    </location>
</feature>
<organism evidence="2 3">
    <name type="scientific">Cuscuta europaea</name>
    <name type="common">European dodder</name>
    <dbReference type="NCBI Taxonomy" id="41803"/>
    <lineage>
        <taxon>Eukaryota</taxon>
        <taxon>Viridiplantae</taxon>
        <taxon>Streptophyta</taxon>
        <taxon>Embryophyta</taxon>
        <taxon>Tracheophyta</taxon>
        <taxon>Spermatophyta</taxon>
        <taxon>Magnoliopsida</taxon>
        <taxon>eudicotyledons</taxon>
        <taxon>Gunneridae</taxon>
        <taxon>Pentapetalae</taxon>
        <taxon>asterids</taxon>
        <taxon>lamiids</taxon>
        <taxon>Solanales</taxon>
        <taxon>Convolvulaceae</taxon>
        <taxon>Cuscuteae</taxon>
        <taxon>Cuscuta</taxon>
        <taxon>Cuscuta subgen. Cuscuta</taxon>
    </lineage>
</organism>
<feature type="region of interest" description="Disordered" evidence="1">
    <location>
        <begin position="68"/>
        <end position="116"/>
    </location>
</feature>
<evidence type="ECO:0000313" key="2">
    <source>
        <dbReference type="EMBL" id="CAH9092494.1"/>
    </source>
</evidence>
<reference evidence="2" key="1">
    <citation type="submission" date="2022-07" db="EMBL/GenBank/DDBJ databases">
        <authorList>
            <person name="Macas J."/>
            <person name="Novak P."/>
            <person name="Neumann P."/>
        </authorList>
    </citation>
    <scope>NUCLEOTIDE SEQUENCE</scope>
</reference>
<proteinExistence type="predicted"/>
<dbReference type="AlphaFoldDB" id="A0A9P1EB76"/>
<dbReference type="EMBL" id="CAMAPE010000029">
    <property type="protein sequence ID" value="CAH9092494.1"/>
    <property type="molecule type" value="Genomic_DNA"/>
</dbReference>
<evidence type="ECO:0000313" key="3">
    <source>
        <dbReference type="Proteomes" id="UP001152484"/>
    </source>
</evidence>
<dbReference type="Proteomes" id="UP001152484">
    <property type="component" value="Unassembled WGS sequence"/>
</dbReference>
<sequence length="143" mass="16243">MGGNEEVLPRKVLPRFRLSSSLISLVKVFLLNPKNQEVKVCDICATQGHPTDSCPSFHEEHVNALNFQGHQQKRYGPHSNTYNPGWRDHPNLRYGNPQQQSFPNQQSQSSNSNMSTEDMFRTLATSNHHATKRGSISRDDNKI</sequence>
<keyword evidence="3" id="KW-1185">Reference proteome</keyword>
<protein>
    <submittedName>
        <fullName evidence="2">Uncharacterized protein</fullName>
    </submittedName>
</protein>
<evidence type="ECO:0000256" key="1">
    <source>
        <dbReference type="SAM" id="MobiDB-lite"/>
    </source>
</evidence>
<comment type="caution">
    <text evidence="2">The sequence shown here is derived from an EMBL/GenBank/DDBJ whole genome shotgun (WGS) entry which is preliminary data.</text>
</comment>
<dbReference type="OrthoDB" id="1699331at2759"/>
<accession>A0A9P1EB76</accession>
<gene>
    <name evidence="2" type="ORF">CEURO_LOCUS11977</name>
</gene>